<dbReference type="EMBL" id="BMVX01000012">
    <property type="protein sequence ID" value="GGZ72209.1"/>
    <property type="molecule type" value="Genomic_DNA"/>
</dbReference>
<evidence type="ECO:0000313" key="2">
    <source>
        <dbReference type="EMBL" id="GGZ72209.1"/>
    </source>
</evidence>
<dbReference type="PROSITE" id="PS51186">
    <property type="entry name" value="GNAT"/>
    <property type="match status" value="1"/>
</dbReference>
<dbReference type="GO" id="GO:0016747">
    <property type="term" value="F:acyltransferase activity, transferring groups other than amino-acyl groups"/>
    <property type="evidence" value="ECO:0007669"/>
    <property type="project" value="InterPro"/>
</dbReference>
<dbReference type="PANTHER" id="PTHR43328:SF1">
    <property type="entry name" value="N-ACETYLTRANSFERASE DOMAIN-CONTAINING PROTEIN"/>
    <property type="match status" value="1"/>
</dbReference>
<evidence type="ECO:0000313" key="4">
    <source>
        <dbReference type="Proteomes" id="UP000326831"/>
    </source>
</evidence>
<name>A0A5P2URL2_9ACTN</name>
<dbReference type="RefSeq" id="WP_150520969.1">
    <property type="nucleotide sequence ID" value="NZ_BMVX01000012.1"/>
</dbReference>
<dbReference type="InterPro" id="IPR000182">
    <property type="entry name" value="GNAT_dom"/>
</dbReference>
<dbReference type="EMBL" id="CP023701">
    <property type="protein sequence ID" value="QEU81966.1"/>
    <property type="molecule type" value="Genomic_DNA"/>
</dbReference>
<dbReference type="InterPro" id="IPR016181">
    <property type="entry name" value="Acyl_CoA_acyltransferase"/>
</dbReference>
<dbReference type="OrthoDB" id="9801656at2"/>
<gene>
    <name evidence="3" type="ORF">CP968_30105</name>
    <name evidence="2" type="ORF">GCM10010371_34990</name>
</gene>
<feature type="domain" description="N-acetyltransferase" evidence="1">
    <location>
        <begin position="3"/>
        <end position="156"/>
    </location>
</feature>
<reference evidence="2" key="3">
    <citation type="submission" date="2020-09" db="EMBL/GenBank/DDBJ databases">
        <authorList>
            <person name="Sun Q."/>
            <person name="Ohkuma M."/>
        </authorList>
    </citation>
    <scope>NUCLEOTIDE SEQUENCE</scope>
    <source>
        <strain evidence="2">JCM 4834</strain>
    </source>
</reference>
<accession>A0A5P2URL2</accession>
<evidence type="ECO:0000259" key="1">
    <source>
        <dbReference type="PROSITE" id="PS51186"/>
    </source>
</evidence>
<dbReference type="AlphaFoldDB" id="A0A5P2URL2"/>
<dbReference type="PANTHER" id="PTHR43328">
    <property type="entry name" value="ACETYLTRANSFERASE-RELATED"/>
    <property type="match status" value="1"/>
</dbReference>
<dbReference type="SUPFAM" id="SSF55729">
    <property type="entry name" value="Acyl-CoA N-acyltransferases (Nat)"/>
    <property type="match status" value="1"/>
</dbReference>
<protein>
    <submittedName>
        <fullName evidence="3">N-acetyltransferase</fullName>
    </submittedName>
</protein>
<keyword evidence="4" id="KW-1185">Reference proteome</keyword>
<dbReference type="Proteomes" id="UP000326831">
    <property type="component" value="Chromosome"/>
</dbReference>
<evidence type="ECO:0000313" key="3">
    <source>
        <dbReference type="EMBL" id="QEU81966.1"/>
    </source>
</evidence>
<dbReference type="Pfam" id="PF13302">
    <property type="entry name" value="Acetyltransf_3"/>
    <property type="match status" value="1"/>
</dbReference>
<dbReference type="KEGG" id="ssub:CP968_30105"/>
<reference evidence="3 4" key="2">
    <citation type="submission" date="2017-09" db="EMBL/GenBank/DDBJ databases">
        <authorList>
            <person name="Lee N."/>
            <person name="Cho B.-K."/>
        </authorList>
    </citation>
    <scope>NUCLEOTIDE SEQUENCE [LARGE SCALE GENOMIC DNA]</scope>
    <source>
        <strain evidence="3 4">ATCC 27467</strain>
    </source>
</reference>
<dbReference type="Proteomes" id="UP000634660">
    <property type="component" value="Unassembled WGS sequence"/>
</dbReference>
<keyword evidence="3" id="KW-0808">Transferase</keyword>
<reference evidence="2" key="1">
    <citation type="journal article" date="2014" name="Int. J. Syst. Evol. Microbiol.">
        <title>Complete genome sequence of Corynebacterium casei LMG S-19264T (=DSM 44701T), isolated from a smear-ripened cheese.</title>
        <authorList>
            <consortium name="US DOE Joint Genome Institute (JGI-PGF)"/>
            <person name="Walter F."/>
            <person name="Albersmeier A."/>
            <person name="Kalinowski J."/>
            <person name="Ruckert C."/>
        </authorList>
    </citation>
    <scope>NUCLEOTIDE SEQUENCE</scope>
    <source>
        <strain evidence="2">JCM 4834</strain>
    </source>
</reference>
<dbReference type="Gene3D" id="3.40.630.30">
    <property type="match status" value="1"/>
</dbReference>
<sequence>MRIELRDTLDADLEVFWQHSADVRVQRMAAITREYHYDREHFDDHWAKARTDPGVLLRTVVADGAVVGHAAVFGPPEEREVTYVIGPDHWGLGIATRALAELVRQEGTRPLHAGAAADNAASLRVLEKCGFTPTGLARDFAMARGEEVDVLLLTLD</sequence>
<proteinExistence type="predicted"/>
<organism evidence="3 4">
    <name type="scientific">Streptomyces subrutilus</name>
    <dbReference type="NCBI Taxonomy" id="36818"/>
    <lineage>
        <taxon>Bacteria</taxon>
        <taxon>Bacillati</taxon>
        <taxon>Actinomycetota</taxon>
        <taxon>Actinomycetes</taxon>
        <taxon>Kitasatosporales</taxon>
        <taxon>Streptomycetaceae</taxon>
        <taxon>Streptomyces</taxon>
    </lineage>
</organism>